<accession>A0ABR9XMH8</accession>
<gene>
    <name evidence="1" type="ORF">IRJ18_19620</name>
</gene>
<dbReference type="Proteomes" id="UP000632774">
    <property type="component" value="Unassembled WGS sequence"/>
</dbReference>
<comment type="caution">
    <text evidence="1">The sequence shown here is derived from an EMBL/GenBank/DDBJ whole genome shotgun (WGS) entry which is preliminary data.</text>
</comment>
<dbReference type="EMBL" id="JADFFM010000002">
    <property type="protein sequence ID" value="MBE9668588.1"/>
    <property type="molecule type" value="Genomic_DNA"/>
</dbReference>
<name>A0ABR9XMH8_9SPHI</name>
<evidence type="ECO:0008006" key="3">
    <source>
        <dbReference type="Google" id="ProtNLM"/>
    </source>
</evidence>
<dbReference type="RefSeq" id="WP_194107983.1">
    <property type="nucleotide sequence ID" value="NZ_JADFFM010000002.1"/>
</dbReference>
<organism evidence="1 2">
    <name type="scientific">Mucilaginibacter boryungensis</name>
    <dbReference type="NCBI Taxonomy" id="768480"/>
    <lineage>
        <taxon>Bacteria</taxon>
        <taxon>Pseudomonadati</taxon>
        <taxon>Bacteroidota</taxon>
        <taxon>Sphingobacteriia</taxon>
        <taxon>Sphingobacteriales</taxon>
        <taxon>Sphingobacteriaceae</taxon>
        <taxon>Mucilaginibacter</taxon>
    </lineage>
</organism>
<sequence>MRIRNIDDLRSEISRLKEAEQQQKAAIGARFNGPGAIFSTVMSLFPKTAATEAFKGQDMLGLISRVALPFALNKTLFRNSNLLIKAIVGIASQKASHFISEDSVGGLFDKAKSLLSKIGIGKKEKSPKAKDLQGFGIPPM</sequence>
<evidence type="ECO:0000313" key="2">
    <source>
        <dbReference type="Proteomes" id="UP000632774"/>
    </source>
</evidence>
<keyword evidence="2" id="KW-1185">Reference proteome</keyword>
<protein>
    <recommendedName>
        <fullName evidence="3">EcsC family protein</fullName>
    </recommendedName>
</protein>
<evidence type="ECO:0000313" key="1">
    <source>
        <dbReference type="EMBL" id="MBE9668588.1"/>
    </source>
</evidence>
<proteinExistence type="predicted"/>
<reference evidence="1 2" key="1">
    <citation type="submission" date="2020-10" db="EMBL/GenBank/DDBJ databases">
        <title>Mucilaginibacter mali sp. nov., isolated from rhizosphere soil of apple orchard.</title>
        <authorList>
            <person name="Lee J.-S."/>
            <person name="Kim H.S."/>
            <person name="Kim J.-S."/>
        </authorList>
    </citation>
    <scope>NUCLEOTIDE SEQUENCE [LARGE SCALE GENOMIC DNA]</scope>
    <source>
        <strain evidence="1 2">KCTC 23157</strain>
    </source>
</reference>